<dbReference type="EMBL" id="JADOES010000004">
    <property type="protein sequence ID" value="MBT9314527.1"/>
    <property type="molecule type" value="Genomic_DNA"/>
</dbReference>
<organism evidence="2 3">
    <name type="scientific">Leptothoe spongobia TAU-MAC 1115</name>
    <dbReference type="NCBI Taxonomy" id="1967444"/>
    <lineage>
        <taxon>Bacteria</taxon>
        <taxon>Bacillati</taxon>
        <taxon>Cyanobacteriota</taxon>
        <taxon>Cyanophyceae</taxon>
        <taxon>Nodosilineales</taxon>
        <taxon>Cymatolegaceae</taxon>
        <taxon>Leptothoe</taxon>
        <taxon>Leptothoe spongobia</taxon>
    </lineage>
</organism>
<evidence type="ECO:0000313" key="2">
    <source>
        <dbReference type="EMBL" id="MBT9314527.1"/>
    </source>
</evidence>
<proteinExistence type="predicted"/>
<reference evidence="2" key="2">
    <citation type="journal article" date="2021" name="Mar. Drugs">
        <title>Genome Reduction and Secondary Metabolism of the Marine Sponge-Associated Cyanobacterium Leptothoe.</title>
        <authorList>
            <person name="Konstantinou D."/>
            <person name="Popin R.V."/>
            <person name="Fewer D.P."/>
            <person name="Sivonen K."/>
            <person name="Gkelis S."/>
        </authorList>
    </citation>
    <scope>NUCLEOTIDE SEQUENCE</scope>
    <source>
        <strain evidence="2">TAU-MAC 1115</strain>
    </source>
</reference>
<dbReference type="RefSeq" id="WP_215607591.1">
    <property type="nucleotide sequence ID" value="NZ_JADOES010000004.1"/>
</dbReference>
<keyword evidence="3" id="KW-1185">Reference proteome</keyword>
<sequence length="69" mass="7914">MAKEQVIKLYREAQSNPGLRDSLNTAPNVESFVTMANQQGFTFTLNEWQDMMRFSVEELECELSEIPGI</sequence>
<protein>
    <submittedName>
        <fullName evidence="2">Nif11-like leader peptide family natural product</fullName>
    </submittedName>
</protein>
<comment type="caution">
    <text evidence="2">The sequence shown here is derived from an EMBL/GenBank/DDBJ whole genome shotgun (WGS) entry which is preliminary data.</text>
</comment>
<evidence type="ECO:0000313" key="3">
    <source>
        <dbReference type="Proteomes" id="UP000717364"/>
    </source>
</evidence>
<accession>A0A947DCJ2</accession>
<dbReference type="Proteomes" id="UP000717364">
    <property type="component" value="Unassembled WGS sequence"/>
</dbReference>
<name>A0A947DCJ2_9CYAN</name>
<dbReference type="InterPro" id="IPR012903">
    <property type="entry name" value="Nif11"/>
</dbReference>
<evidence type="ECO:0000259" key="1">
    <source>
        <dbReference type="Pfam" id="PF07862"/>
    </source>
</evidence>
<dbReference type="AlphaFoldDB" id="A0A947DCJ2"/>
<reference evidence="2" key="1">
    <citation type="submission" date="2020-11" db="EMBL/GenBank/DDBJ databases">
        <authorList>
            <person name="Konstantinou D."/>
            <person name="Gkelis S."/>
            <person name="Popin R."/>
            <person name="Fewer D."/>
            <person name="Sivonen K."/>
        </authorList>
    </citation>
    <scope>NUCLEOTIDE SEQUENCE</scope>
    <source>
        <strain evidence="2">TAU-MAC 1115</strain>
    </source>
</reference>
<feature type="domain" description="Nif11" evidence="1">
    <location>
        <begin position="1"/>
        <end position="48"/>
    </location>
</feature>
<gene>
    <name evidence="2" type="ORF">IXB50_03710</name>
</gene>
<dbReference type="Pfam" id="PF07862">
    <property type="entry name" value="Nif11"/>
    <property type="match status" value="1"/>
</dbReference>